<dbReference type="Pfam" id="PF00048">
    <property type="entry name" value="IL8"/>
    <property type="match status" value="1"/>
</dbReference>
<proteinExistence type="predicted"/>
<feature type="signal peptide" evidence="3">
    <location>
        <begin position="1"/>
        <end position="22"/>
    </location>
</feature>
<keyword evidence="3" id="KW-0732">Signal</keyword>
<dbReference type="Gene3D" id="2.40.50.40">
    <property type="match status" value="1"/>
</dbReference>
<dbReference type="RefSeq" id="XP_028988544.1">
    <property type="nucleotide sequence ID" value="XM_029132711.3"/>
</dbReference>
<feature type="domain" description="Chemokine interleukin-8-like" evidence="4">
    <location>
        <begin position="28"/>
        <end position="88"/>
    </location>
</feature>
<keyword evidence="5" id="KW-1185">Reference proteome</keyword>
<protein>
    <submittedName>
        <fullName evidence="6">Regakine-1-like isoform X2</fullName>
    </submittedName>
</protein>
<dbReference type="InterPro" id="IPR001811">
    <property type="entry name" value="Chemokine_IL8-like_dom"/>
</dbReference>
<evidence type="ECO:0000256" key="3">
    <source>
        <dbReference type="SAM" id="SignalP"/>
    </source>
</evidence>
<feature type="chain" id="PRO_5028036207" evidence="3">
    <location>
        <begin position="23"/>
        <end position="173"/>
    </location>
</feature>
<feature type="compositionally biased region" description="Low complexity" evidence="2">
    <location>
        <begin position="104"/>
        <end position="113"/>
    </location>
</feature>
<dbReference type="Proteomes" id="UP000515150">
    <property type="component" value="Chromosome 17"/>
</dbReference>
<reference evidence="6" key="1">
    <citation type="submission" date="2025-08" db="UniProtKB">
        <authorList>
            <consortium name="RefSeq"/>
        </authorList>
    </citation>
    <scope>IDENTIFICATION</scope>
</reference>
<dbReference type="SUPFAM" id="SSF54117">
    <property type="entry name" value="Interleukin 8-like chemokines"/>
    <property type="match status" value="1"/>
</dbReference>
<keyword evidence="1" id="KW-0202">Cytokine</keyword>
<dbReference type="GO" id="GO:0006955">
    <property type="term" value="P:immune response"/>
    <property type="evidence" value="ECO:0007669"/>
    <property type="project" value="InterPro"/>
</dbReference>
<dbReference type="PANTHER" id="PTHR12015">
    <property type="entry name" value="SMALL INDUCIBLE CYTOKINE A"/>
    <property type="match status" value="1"/>
</dbReference>
<dbReference type="GO" id="GO:0005615">
    <property type="term" value="C:extracellular space"/>
    <property type="evidence" value="ECO:0007669"/>
    <property type="project" value="UniProtKB-KW"/>
</dbReference>
<dbReference type="InterPro" id="IPR036048">
    <property type="entry name" value="Interleukin_8-like_sf"/>
</dbReference>
<feature type="region of interest" description="Disordered" evidence="2">
    <location>
        <begin position="136"/>
        <end position="173"/>
    </location>
</feature>
<dbReference type="InterPro" id="IPR039809">
    <property type="entry name" value="Chemokine_b/g/d"/>
</dbReference>
<dbReference type="SMART" id="SM00199">
    <property type="entry name" value="SCY"/>
    <property type="match status" value="1"/>
</dbReference>
<evidence type="ECO:0000259" key="4">
    <source>
        <dbReference type="SMART" id="SM00199"/>
    </source>
</evidence>
<dbReference type="GO" id="GO:0008009">
    <property type="term" value="F:chemokine activity"/>
    <property type="evidence" value="ECO:0007669"/>
    <property type="project" value="InterPro"/>
</dbReference>
<feature type="region of interest" description="Disordered" evidence="2">
    <location>
        <begin position="93"/>
        <end position="113"/>
    </location>
</feature>
<evidence type="ECO:0000256" key="1">
    <source>
        <dbReference type="ARBA" id="ARBA00022514"/>
    </source>
</evidence>
<dbReference type="CDD" id="cd00272">
    <property type="entry name" value="Chemokine_CC"/>
    <property type="match status" value="1"/>
</dbReference>
<accession>A0A6P7L5V9</accession>
<dbReference type="AlphaFoldDB" id="A0A6P7L5V9"/>
<sequence length="173" mass="19482">MRSSLMIVALLCFVAWMSLTHASTHGRVSNCCEQWSNTRGIPLNRIRHYTNQSEGICPIKAVVFHTKMGKRICSDPSDSWAIKTISMLERRSASKLQGNKAEESTSTITTRATASPLSERCNTFFESTTVQDFDQARTNDPDITWLGPRQHLDNRRRRKDGQGATNVAHEGKQ</sequence>
<evidence type="ECO:0000313" key="6">
    <source>
        <dbReference type="RefSeq" id="XP_028988544.1"/>
    </source>
</evidence>
<dbReference type="GeneID" id="114844979"/>
<dbReference type="PANTHER" id="PTHR12015:SF177">
    <property type="entry name" value="CHEMOKINE INTERLEUKIN-8-LIKE DOMAIN-CONTAINING PROTEIN"/>
    <property type="match status" value="1"/>
</dbReference>
<organism evidence="5 6">
    <name type="scientific">Betta splendens</name>
    <name type="common">Siamese fighting fish</name>
    <dbReference type="NCBI Taxonomy" id="158456"/>
    <lineage>
        <taxon>Eukaryota</taxon>
        <taxon>Metazoa</taxon>
        <taxon>Chordata</taxon>
        <taxon>Craniata</taxon>
        <taxon>Vertebrata</taxon>
        <taxon>Euteleostomi</taxon>
        <taxon>Actinopterygii</taxon>
        <taxon>Neopterygii</taxon>
        <taxon>Teleostei</taxon>
        <taxon>Neoteleostei</taxon>
        <taxon>Acanthomorphata</taxon>
        <taxon>Anabantaria</taxon>
        <taxon>Anabantiformes</taxon>
        <taxon>Anabantoidei</taxon>
        <taxon>Osphronemidae</taxon>
        <taxon>Betta</taxon>
    </lineage>
</organism>
<name>A0A6P7L5V9_BETSP</name>
<gene>
    <name evidence="6" type="primary">LOC114844979</name>
</gene>
<evidence type="ECO:0000256" key="2">
    <source>
        <dbReference type="SAM" id="MobiDB-lite"/>
    </source>
</evidence>
<evidence type="ECO:0000313" key="5">
    <source>
        <dbReference type="Proteomes" id="UP000515150"/>
    </source>
</evidence>